<keyword evidence="1" id="KW-0678">Repressor</keyword>
<feature type="domain" description="HTH deoR-type" evidence="5">
    <location>
        <begin position="3"/>
        <end position="58"/>
    </location>
</feature>
<accession>A0A240EQ65</accession>
<dbReference type="InterPro" id="IPR014036">
    <property type="entry name" value="DeoR-like_C"/>
</dbReference>
<evidence type="ECO:0000313" key="6">
    <source>
        <dbReference type="EMBL" id="SNX50269.1"/>
    </source>
</evidence>
<dbReference type="OrthoDB" id="9814815at2"/>
<name>A0A240EQ65_9VIBR</name>
<dbReference type="EMBL" id="OANU01000113">
    <property type="protein sequence ID" value="SNX50269.1"/>
    <property type="molecule type" value="Genomic_DNA"/>
</dbReference>
<dbReference type="InterPro" id="IPR001034">
    <property type="entry name" value="DeoR_HTH"/>
</dbReference>
<dbReference type="InterPro" id="IPR036390">
    <property type="entry name" value="WH_DNA-bd_sf"/>
</dbReference>
<keyword evidence="3" id="KW-0238">DNA-binding</keyword>
<dbReference type="PRINTS" id="PR00037">
    <property type="entry name" value="HTHLACR"/>
</dbReference>
<evidence type="ECO:0000256" key="4">
    <source>
        <dbReference type="ARBA" id="ARBA00023163"/>
    </source>
</evidence>
<dbReference type="PROSITE" id="PS00894">
    <property type="entry name" value="HTH_DEOR_1"/>
    <property type="match status" value="1"/>
</dbReference>
<reference evidence="7" key="1">
    <citation type="submission" date="2016-06" db="EMBL/GenBank/DDBJ databases">
        <authorList>
            <person name="Rodrigo-Torres L."/>
            <person name="Arahal R.D."/>
            <person name="Lucena T."/>
        </authorList>
    </citation>
    <scope>NUCLEOTIDE SEQUENCE [LARGE SCALE GENOMIC DNA]</scope>
    <source>
        <strain evidence="7">CECT8203</strain>
    </source>
</reference>
<protein>
    <submittedName>
        <fullName evidence="6">Glycerol-3-phosphate regulon repressor</fullName>
    </submittedName>
</protein>
<dbReference type="PANTHER" id="PTHR30363:SF4">
    <property type="entry name" value="GLYCEROL-3-PHOSPHATE REGULON REPRESSOR"/>
    <property type="match status" value="1"/>
</dbReference>
<dbReference type="Gene3D" id="3.30.750.70">
    <property type="entry name" value="4-hydroxybutyrate coenzyme like domains"/>
    <property type="match status" value="1"/>
</dbReference>
<dbReference type="GO" id="GO:0003700">
    <property type="term" value="F:DNA-binding transcription factor activity"/>
    <property type="evidence" value="ECO:0007669"/>
    <property type="project" value="InterPro"/>
</dbReference>
<dbReference type="Pfam" id="PF00455">
    <property type="entry name" value="DeoRC"/>
    <property type="match status" value="1"/>
</dbReference>
<keyword evidence="4" id="KW-0804">Transcription</keyword>
<dbReference type="PANTHER" id="PTHR30363">
    <property type="entry name" value="HTH-TYPE TRANSCRIPTIONAL REGULATOR SRLR-RELATED"/>
    <property type="match status" value="1"/>
</dbReference>
<keyword evidence="7" id="KW-1185">Reference proteome</keyword>
<evidence type="ECO:0000256" key="1">
    <source>
        <dbReference type="ARBA" id="ARBA00022491"/>
    </source>
</evidence>
<keyword evidence="2" id="KW-0805">Transcription regulation</keyword>
<evidence type="ECO:0000256" key="2">
    <source>
        <dbReference type="ARBA" id="ARBA00023015"/>
    </source>
</evidence>
<dbReference type="SUPFAM" id="SSF100950">
    <property type="entry name" value="NagB/RpiA/CoA transferase-like"/>
    <property type="match status" value="1"/>
</dbReference>
<gene>
    <name evidence="6" type="primary">glpR_2</name>
    <name evidence="6" type="ORF">VTH8203_03924</name>
</gene>
<dbReference type="Pfam" id="PF08220">
    <property type="entry name" value="HTH_DeoR"/>
    <property type="match status" value="1"/>
</dbReference>
<proteinExistence type="predicted"/>
<dbReference type="SMART" id="SM00420">
    <property type="entry name" value="HTH_DEOR"/>
    <property type="match status" value="1"/>
</dbReference>
<dbReference type="InterPro" id="IPR037171">
    <property type="entry name" value="NagB/RpiA_transferase-like"/>
</dbReference>
<dbReference type="SUPFAM" id="SSF46785">
    <property type="entry name" value="Winged helix' DNA-binding domain"/>
    <property type="match status" value="1"/>
</dbReference>
<organism evidence="6 7">
    <name type="scientific">Vibrio thalassae</name>
    <dbReference type="NCBI Taxonomy" id="1243014"/>
    <lineage>
        <taxon>Bacteria</taxon>
        <taxon>Pseudomonadati</taxon>
        <taxon>Pseudomonadota</taxon>
        <taxon>Gammaproteobacteria</taxon>
        <taxon>Vibrionales</taxon>
        <taxon>Vibrionaceae</taxon>
        <taxon>Vibrio</taxon>
    </lineage>
</organism>
<dbReference type="AlphaFoldDB" id="A0A240EQ65"/>
<dbReference type="PROSITE" id="PS51000">
    <property type="entry name" value="HTH_DEOR_2"/>
    <property type="match status" value="1"/>
</dbReference>
<dbReference type="GO" id="GO:0003677">
    <property type="term" value="F:DNA binding"/>
    <property type="evidence" value="ECO:0007669"/>
    <property type="project" value="UniProtKB-KW"/>
</dbReference>
<dbReference type="SMART" id="SM01134">
    <property type="entry name" value="DeoRC"/>
    <property type="match status" value="1"/>
</dbReference>
<evidence type="ECO:0000259" key="5">
    <source>
        <dbReference type="PROSITE" id="PS51000"/>
    </source>
</evidence>
<dbReference type="RefSeq" id="WP_096995214.1">
    <property type="nucleotide sequence ID" value="NZ_JBHSII010000001.1"/>
</dbReference>
<sequence length="246" mass="27636">MELSERQQGVLDQLTLYGDIQIDKLAAIFEVTPQTIRRDVNYLCECGLARRVHGGVSLPTMLSNSTYQQRTQVESDIKVKIARRVAADIPEEATIMMGIGTSVVYVAQFLSSRQHLRVVTNNLQVARVLENRANIELYLAGGMIRGKHQDIIGQSVLRFFGDFEADIGIIGCGSITEKMVAMEHEYQEAEISRSILINSRKCWLLSDSSKWERRACVKVAGLEQLSRIYTNKANLPSELPIHQVVN</sequence>
<evidence type="ECO:0000256" key="3">
    <source>
        <dbReference type="ARBA" id="ARBA00023125"/>
    </source>
</evidence>
<dbReference type="InterPro" id="IPR050313">
    <property type="entry name" value="Carb_Metab_HTH_regulators"/>
</dbReference>
<evidence type="ECO:0000313" key="7">
    <source>
        <dbReference type="Proteomes" id="UP000219336"/>
    </source>
</evidence>
<dbReference type="InterPro" id="IPR018356">
    <property type="entry name" value="Tscrpt_reg_HTH_DeoR_CS"/>
</dbReference>
<dbReference type="Proteomes" id="UP000219336">
    <property type="component" value="Unassembled WGS sequence"/>
</dbReference>